<dbReference type="Proteomes" id="UP001057375">
    <property type="component" value="Unassembled WGS sequence"/>
</dbReference>
<evidence type="ECO:0000313" key="2">
    <source>
        <dbReference type="EMBL" id="GKT32814.1"/>
    </source>
</evidence>
<feature type="compositionally biased region" description="Low complexity" evidence="1">
    <location>
        <begin position="494"/>
        <end position="518"/>
    </location>
</feature>
<feature type="region of interest" description="Disordered" evidence="1">
    <location>
        <begin position="1578"/>
        <end position="1602"/>
    </location>
</feature>
<gene>
    <name evidence="2" type="ORF">ADUPG1_006876</name>
</gene>
<name>A0ABQ5KMU9_9EUKA</name>
<feature type="compositionally biased region" description="Polar residues" evidence="1">
    <location>
        <begin position="523"/>
        <end position="552"/>
    </location>
</feature>
<feature type="region of interest" description="Disordered" evidence="1">
    <location>
        <begin position="1048"/>
        <end position="1105"/>
    </location>
</feature>
<feature type="compositionally biased region" description="Low complexity" evidence="1">
    <location>
        <begin position="298"/>
        <end position="309"/>
    </location>
</feature>
<feature type="compositionally biased region" description="Polar residues" evidence="1">
    <location>
        <begin position="1857"/>
        <end position="1868"/>
    </location>
</feature>
<feature type="region of interest" description="Disordered" evidence="1">
    <location>
        <begin position="1177"/>
        <end position="1214"/>
    </location>
</feature>
<feature type="compositionally biased region" description="Low complexity" evidence="1">
    <location>
        <begin position="1757"/>
        <end position="1773"/>
    </location>
</feature>
<feature type="region of interest" description="Disordered" evidence="1">
    <location>
        <begin position="1250"/>
        <end position="1282"/>
    </location>
</feature>
<feature type="compositionally biased region" description="Polar residues" evidence="1">
    <location>
        <begin position="807"/>
        <end position="821"/>
    </location>
</feature>
<feature type="compositionally biased region" description="Polar residues" evidence="1">
    <location>
        <begin position="1085"/>
        <end position="1105"/>
    </location>
</feature>
<feature type="region of interest" description="Disordered" evidence="1">
    <location>
        <begin position="1855"/>
        <end position="1912"/>
    </location>
</feature>
<dbReference type="EMBL" id="BQXS01010062">
    <property type="protein sequence ID" value="GKT32814.1"/>
    <property type="molecule type" value="Genomic_DNA"/>
</dbReference>
<feature type="compositionally biased region" description="Basic residues" evidence="1">
    <location>
        <begin position="830"/>
        <end position="846"/>
    </location>
</feature>
<feature type="compositionally biased region" description="Polar residues" evidence="1">
    <location>
        <begin position="1256"/>
        <end position="1268"/>
    </location>
</feature>
<keyword evidence="3" id="KW-1185">Reference proteome</keyword>
<feature type="compositionally biased region" description="Basic and acidic residues" evidence="1">
    <location>
        <begin position="1734"/>
        <end position="1749"/>
    </location>
</feature>
<feature type="non-terminal residue" evidence="2">
    <location>
        <position position="1912"/>
    </location>
</feature>
<feature type="compositionally biased region" description="Low complexity" evidence="1">
    <location>
        <begin position="1631"/>
        <end position="1642"/>
    </location>
</feature>
<accession>A0ABQ5KMU9</accession>
<feature type="region of interest" description="Disordered" evidence="1">
    <location>
        <begin position="806"/>
        <end position="873"/>
    </location>
</feature>
<feature type="compositionally biased region" description="Basic and acidic residues" evidence="1">
    <location>
        <begin position="378"/>
        <end position="387"/>
    </location>
</feature>
<protein>
    <submittedName>
        <fullName evidence="2">Uncharacterized protein</fullName>
    </submittedName>
</protein>
<feature type="region of interest" description="Disordered" evidence="1">
    <location>
        <begin position="363"/>
        <end position="387"/>
    </location>
</feature>
<comment type="caution">
    <text evidence="2">The sequence shown here is derived from an EMBL/GenBank/DDBJ whole genome shotgun (WGS) entry which is preliminary data.</text>
</comment>
<feature type="compositionally biased region" description="Basic residues" evidence="1">
    <location>
        <begin position="277"/>
        <end position="286"/>
    </location>
</feature>
<reference evidence="2" key="1">
    <citation type="submission" date="2022-03" db="EMBL/GenBank/DDBJ databases">
        <title>Draft genome sequence of Aduncisulcus paluster, a free-living microaerophilic Fornicata.</title>
        <authorList>
            <person name="Yuyama I."/>
            <person name="Kume K."/>
            <person name="Tamura T."/>
            <person name="Inagaki Y."/>
            <person name="Hashimoto T."/>
        </authorList>
    </citation>
    <scope>NUCLEOTIDE SEQUENCE</scope>
    <source>
        <strain evidence="2">NY0171</strain>
    </source>
</reference>
<evidence type="ECO:0000256" key="1">
    <source>
        <dbReference type="SAM" id="MobiDB-lite"/>
    </source>
</evidence>
<proteinExistence type="predicted"/>
<feature type="region of interest" description="Disordered" evidence="1">
    <location>
        <begin position="1614"/>
        <end position="1642"/>
    </location>
</feature>
<feature type="region of interest" description="Disordered" evidence="1">
    <location>
        <begin position="441"/>
        <end position="468"/>
    </location>
</feature>
<feature type="region of interest" description="Disordered" evidence="1">
    <location>
        <begin position="490"/>
        <end position="552"/>
    </location>
</feature>
<feature type="region of interest" description="Disordered" evidence="1">
    <location>
        <begin position="274"/>
        <end position="309"/>
    </location>
</feature>
<feature type="compositionally biased region" description="Basic residues" evidence="1">
    <location>
        <begin position="443"/>
        <end position="452"/>
    </location>
</feature>
<feature type="region of interest" description="Disordered" evidence="1">
    <location>
        <begin position="1712"/>
        <end position="1786"/>
    </location>
</feature>
<sequence>MIFFLNACFSALKDLEGIVGVRSGELDNYSSEDHIDLLLSPIKVCKSIDGLHIGKEHVYQYYFVRELFILLSQHFSSVSSYSHPSISQYLADLLYHFDLQPILNVISEKLSLNLKQFGMKNASSFSQAIEDAAECSDDIFASKEDSSIQFDEFRKIIHIFSQIIKHFLLCSLDCIFVLDTYKYHQKHIEELYLNLCAVISCQLPSLPPLPHINHSLPLCSFLLDTSLNLYRCGYISSLSPHIMCVLWVNILREMDDKKIEQPLMNSFLKEYQVQSKRTPHSSKSKGIHSLNGSKIRDSTTSSSPSHSLPSSHRLFRFSFSHSLSLFTSLIVSMLLTHAHNTHIHTHPEPWAVVVGLSRGESDAVEREKKARQKKIKTQPKDFQDPSKHINPVLQSISIFGDSSKEGSESLASTSVLLPHSLAFTIGLDSFTQEQYLYSQKMSPAKKRSHPRPSHSLDRAPSPSSKWEDDIDAQEDDMCLSLQSVDEDSQCIVPSRSQRNNASSSSTSISSSRPSSIDRPMSDGKSSVKSADSSTVIAPSVKSGSDSPSTLASSIHTHTHTQASLTQVLKHYVVFLCEYTCIRMGGSMNQSHSNILHKRMSEGHDGHSIFFSVPSSPWIEWKREQEKKGNGMGAFNINSPTTASFLSFSSTPQVFLSSLLSSLILMAYSKKEPPQTPSSVVQSALGTGNSNYQVPCSRYHSQTFSGCSHSCLACHLQLALFCGFQGLCSPATSLNHTSHSVLSTSLSSSYPHPSSVCIDPLYSHALSAKKYEELRNFILSITPLSLIPGWMADSDASGLSKRKANGMVDQSTTRMTNPSIPHSKSLPSSPMKKRKSSPSRVRRHRSGRPRERAGDSWKLHSDQSRESISDWGDEESMKEIAEDIEHDEHVPSTNPNHNYDFSNPPSPTNSCLSEPGTKHWESHTEFGMYYRDTESSSPRCDHAHLHSKGDGTKLYDVTIGEYPFHPSPNLYIHSVSLCQSSLSLVPSSFSLLSFSDVFEFILLTILMCGREKGSDATMSIFHRRQALHTLIHTLSRLCYYVRPAKKKNRNVDKVSSSRKKATKSSRDKDKTVKSSGSHESTDLDKSTATSNIQSTIEPSTASPSISAPDTLSFSSLTFCCRLILYVLCAEIGKYHSLLRNATISEVQQKHSRHPSTHYSPLYGGITSTASSSNIHVANYLNPPPRSQNVSGRTSPTQAPIPHHIQRPSSNPLDSLPPLPTSVMIVLVEMLGVCEDRRNELRSEMKFKGIHSGDDLVGQSQIGSPSSLGKNESETNVDDERGGNIGSGRFVHLRPLPPVSQIHLGTVISQSLKQYKKQQDTLAHESSECVENECLRMAAKRRIATSIPNILFTLLTHSLALLSAPLHHTQYLDIVKDILKIESRIFNFFSPMHLMFRNATDICEKIVSRLISLVSVSPQAFWLPMTWKKKKRKKDLKSKKVGAQPETFENRMGVDVSHVEEDEKIFSIQMPPMSFKRDESLNPSGIFDEGISVTSSERKQEITLPPFPVDINRLDGEEIPLETSPEHASTTLNDKYASTNAISPSIPFRVSFSISSKQYDKPSIKAETFSNDKERIIHGRSESSKQLSHHLPGPISSITPRSSSVTDIMERKWDHIQGSSGESGERKDPKVSNPPDIIAPAINPSELDVPSHLEQAESVQISEINRDNPLDISSFLAPPQLSHMAFTPPLPSSNSKIPFHIFSSQTPMVLDKEKKEHSETGIVPRGSISEVFDSNSPKRLESQSVIHDSHNSVRRVLSFDDPNPSDSSSMYSINPLDSKSKISGPTHNPHQIQGINQKIPVAPHVDSTIIPSVFLPSQSPPQVSFAPSNYGLTSLEHPTKLYCPPQDCTAIPSTRKDSISSYQPLTNVPSNPGLGPSLFIQKSRKKRFKGNERQSSLKMRVKRRKHLSVSSSSA</sequence>
<evidence type="ECO:0000313" key="3">
    <source>
        <dbReference type="Proteomes" id="UP001057375"/>
    </source>
</evidence>
<feature type="compositionally biased region" description="Basic and acidic residues" evidence="1">
    <location>
        <begin position="847"/>
        <end position="867"/>
    </location>
</feature>
<organism evidence="2 3">
    <name type="scientific">Aduncisulcus paluster</name>
    <dbReference type="NCBI Taxonomy" id="2918883"/>
    <lineage>
        <taxon>Eukaryota</taxon>
        <taxon>Metamonada</taxon>
        <taxon>Carpediemonas-like organisms</taxon>
        <taxon>Aduncisulcus</taxon>
    </lineage>
</organism>
<feature type="compositionally biased region" description="Polar residues" evidence="1">
    <location>
        <begin position="1185"/>
        <end position="1196"/>
    </location>
</feature>